<protein>
    <recommendedName>
        <fullName evidence="2">UPF0235 protein Ga0074115_11722</fullName>
    </recommendedName>
</protein>
<dbReference type="PANTHER" id="PTHR13420">
    <property type="entry name" value="UPF0235 PROTEIN C15ORF40"/>
    <property type="match status" value="1"/>
</dbReference>
<dbReference type="NCBIfam" id="TIGR00251">
    <property type="entry name" value="DUF167 family protein"/>
    <property type="match status" value="1"/>
</dbReference>
<dbReference type="SUPFAM" id="SSF69786">
    <property type="entry name" value="YggU-like"/>
    <property type="match status" value="1"/>
</dbReference>
<keyword evidence="4" id="KW-1185">Reference proteome</keyword>
<dbReference type="RefSeq" id="WP_060528481.1">
    <property type="nucleotide sequence ID" value="NZ_KQ557133.1"/>
</dbReference>
<dbReference type="Pfam" id="PF02594">
    <property type="entry name" value="DUF167"/>
    <property type="match status" value="1"/>
</dbReference>
<reference evidence="3 4" key="1">
    <citation type="submission" date="2015-11" db="EMBL/GenBank/DDBJ databases">
        <title>The genome of Candidatus Endoriftia persephone in Ridgeia piscesae and population structure of the North Eastern Pacific vestimentiferan symbionts.</title>
        <authorList>
            <person name="Perez M."/>
            <person name="Juniper K.S."/>
        </authorList>
    </citation>
    <scope>NUCLEOTIDE SEQUENCE [LARGE SCALE GENOMIC DNA]</scope>
    <source>
        <strain evidence="3">Ind11</strain>
    </source>
</reference>
<organism evidence="3 4">
    <name type="scientific">endosymbiont of Ridgeia piscesae</name>
    <dbReference type="NCBI Taxonomy" id="54398"/>
    <lineage>
        <taxon>Bacteria</taxon>
        <taxon>Pseudomonadati</taxon>
        <taxon>Pseudomonadota</taxon>
        <taxon>Gammaproteobacteria</taxon>
        <taxon>sulfur-oxidizing symbionts</taxon>
    </lineage>
</organism>
<dbReference type="SMART" id="SM01152">
    <property type="entry name" value="DUF167"/>
    <property type="match status" value="1"/>
</dbReference>
<dbReference type="GO" id="GO:0005737">
    <property type="term" value="C:cytoplasm"/>
    <property type="evidence" value="ECO:0007669"/>
    <property type="project" value="TreeGrafter"/>
</dbReference>
<dbReference type="Gene3D" id="3.30.1200.10">
    <property type="entry name" value="YggU-like"/>
    <property type="match status" value="1"/>
</dbReference>
<evidence type="ECO:0000256" key="2">
    <source>
        <dbReference type="HAMAP-Rule" id="MF_00634"/>
    </source>
</evidence>
<dbReference type="HAMAP" id="MF_00634">
    <property type="entry name" value="UPF0235"/>
    <property type="match status" value="1"/>
</dbReference>
<accession>A0A0T5YYI3</accession>
<comment type="similarity">
    <text evidence="1 2">Belongs to the UPF0235 family.</text>
</comment>
<sequence>MSWYRWLGDELELQLRIQPKASRNEFIGPHGDEFKLRITAPPVDGKANAHLLKMLAKAFGVSKKQVLLIAGENSRSKRVRIKNPQTLPIPVKRPTS</sequence>
<dbReference type="EMBL" id="LDXT01000080">
    <property type="protein sequence ID" value="KRT55366.1"/>
    <property type="molecule type" value="Genomic_DNA"/>
</dbReference>
<dbReference type="InterPro" id="IPR003746">
    <property type="entry name" value="DUF167"/>
</dbReference>
<evidence type="ECO:0000256" key="1">
    <source>
        <dbReference type="ARBA" id="ARBA00010364"/>
    </source>
</evidence>
<evidence type="ECO:0000313" key="3">
    <source>
        <dbReference type="EMBL" id="KRT55366.1"/>
    </source>
</evidence>
<dbReference type="AlphaFoldDB" id="A0A0T5YYI3"/>
<comment type="caution">
    <text evidence="3">The sequence shown here is derived from an EMBL/GenBank/DDBJ whole genome shotgun (WGS) entry which is preliminary data.</text>
</comment>
<name>A0A0T5YYI3_9GAMM</name>
<dbReference type="OrthoDB" id="9800587at2"/>
<proteinExistence type="inferred from homology"/>
<dbReference type="Proteomes" id="UP000051634">
    <property type="component" value="Unassembled WGS sequence"/>
</dbReference>
<dbReference type="InterPro" id="IPR036591">
    <property type="entry name" value="YggU-like_sf"/>
</dbReference>
<evidence type="ECO:0000313" key="4">
    <source>
        <dbReference type="Proteomes" id="UP000051634"/>
    </source>
</evidence>
<gene>
    <name evidence="3" type="ORF">Ga0074115_11722</name>
</gene>
<dbReference type="PANTHER" id="PTHR13420:SF7">
    <property type="entry name" value="UPF0235 PROTEIN C15ORF40"/>
    <property type="match status" value="1"/>
</dbReference>